<accession>A0A7R8WD69</accession>
<proteinExistence type="predicted"/>
<feature type="compositionally biased region" description="Basic residues" evidence="1">
    <location>
        <begin position="143"/>
        <end position="159"/>
    </location>
</feature>
<evidence type="ECO:0000313" key="2">
    <source>
        <dbReference type="EMBL" id="CAD7227122.1"/>
    </source>
</evidence>
<protein>
    <submittedName>
        <fullName evidence="2">Uncharacterized protein</fullName>
    </submittedName>
</protein>
<sequence length="207" mass="23388">MLPVLHFTSVIPPGLGHLPLHCPYGLLLPPPWRPQGLSPSAHLPPQTPAQDRLRDLARHRHVLGHVHLMLRNDMVSTSHRMVFINGPIRNGPFSASSWHDLRQTCPPWSVDSWPPQILNSSKGTRTYQEDQGCDAAYEEWKKSASKRKRESGNGKRKTRNGGPRTCGIIQAKDRAKSIYSQWLSPPLQESGVGFLQWFQSCLPIHYL</sequence>
<gene>
    <name evidence="2" type="ORF">CTOB1V02_LOCUS5031</name>
</gene>
<name>A0A7R8WD69_9CRUS</name>
<organism evidence="2">
    <name type="scientific">Cyprideis torosa</name>
    <dbReference type="NCBI Taxonomy" id="163714"/>
    <lineage>
        <taxon>Eukaryota</taxon>
        <taxon>Metazoa</taxon>
        <taxon>Ecdysozoa</taxon>
        <taxon>Arthropoda</taxon>
        <taxon>Crustacea</taxon>
        <taxon>Oligostraca</taxon>
        <taxon>Ostracoda</taxon>
        <taxon>Podocopa</taxon>
        <taxon>Podocopida</taxon>
        <taxon>Cytherocopina</taxon>
        <taxon>Cytheroidea</taxon>
        <taxon>Cytherideidae</taxon>
        <taxon>Cyprideis</taxon>
    </lineage>
</organism>
<evidence type="ECO:0000256" key="1">
    <source>
        <dbReference type="SAM" id="MobiDB-lite"/>
    </source>
</evidence>
<feature type="region of interest" description="Disordered" evidence="1">
    <location>
        <begin position="140"/>
        <end position="166"/>
    </location>
</feature>
<dbReference type="EMBL" id="OB661041">
    <property type="protein sequence ID" value="CAD7227122.1"/>
    <property type="molecule type" value="Genomic_DNA"/>
</dbReference>
<reference evidence="2" key="1">
    <citation type="submission" date="2020-11" db="EMBL/GenBank/DDBJ databases">
        <authorList>
            <person name="Tran Van P."/>
        </authorList>
    </citation>
    <scope>NUCLEOTIDE SEQUENCE</scope>
</reference>
<dbReference type="AlphaFoldDB" id="A0A7R8WD69"/>